<dbReference type="Gene3D" id="3.90.1750.20">
    <property type="entry name" value="Putative Large Serine Recombinase, Chain B, Domain 2"/>
    <property type="match status" value="1"/>
</dbReference>
<dbReference type="PROSITE" id="PS51737">
    <property type="entry name" value="RECOMBINASE_DNA_BIND"/>
    <property type="match status" value="1"/>
</dbReference>
<feature type="coiled-coil region" evidence="1">
    <location>
        <begin position="498"/>
        <end position="525"/>
    </location>
</feature>
<sequence length="663" mass="77133">MSEVLRLIKEATAQKAAQEKPKGLRVAAYCRVSTDSDEQKTSYRTQKAFYTDMIQRHPGWTFAGIYADEGITGTSRLHRDEFNQMLEDARNGKIDLIVTKSISRFARNTVDTLDCARQLKQLTPPVGIFFEKENINTLDSTSEVILTIYSALAQEESHSISDNIHWSYQKRFQEGKPMVHLSRMIGYDKGENGEWIINEEQAEPVRYLFRRYACGAGRATIIKEMNERGWKTVSGTDWNPSSFSNVILNEKYVGDLEMQKYVTSNFLSHKAVPNRGQLPKYYIRDHHAPIVDRATWLIVQSEMKRRPPLLSRDPLNICYINLSCPACGKTLIHKRRKIAAYWVDAESIEDTKERQGLAIYGVGKMRCSDKDCTEELYEVAIEQGFMEMLYRLKRDYEKNKEHSELAVKYRECQREPEDHSGRILELRELLQKLEQECKRLMKKQMEAQKQMAERERVYLQESLQESIRDGSIQMDNIMEEMDQQRVDSVYTPVAGSAEAMYNELLKDILKRKEELENELHILEESSEGGIILKKRYEYFLEELLALPEQNRYGQKLAVHGLDDKEPHWTESGVFLSTPDMLTFSREMYAVNIESGRVDGDVIHYRTIYGMEFTAFGARRTIKDFKDYRVYGKDGKPKFAENEAEILGEPVQVEYRKRRNGKKI</sequence>
<evidence type="ECO:0000256" key="1">
    <source>
        <dbReference type="SAM" id="Coils"/>
    </source>
</evidence>
<evidence type="ECO:0000259" key="2">
    <source>
        <dbReference type="PROSITE" id="PS51736"/>
    </source>
</evidence>
<dbReference type="InterPro" id="IPR011109">
    <property type="entry name" value="DNA_bind_recombinase_dom"/>
</dbReference>
<dbReference type="Pfam" id="PF00239">
    <property type="entry name" value="Resolvase"/>
    <property type="match status" value="1"/>
</dbReference>
<feature type="domain" description="Resolvase/invertase-type recombinase catalytic" evidence="2">
    <location>
        <begin position="25"/>
        <end position="175"/>
    </location>
</feature>
<dbReference type="EMBL" id="WMBC01000003">
    <property type="protein sequence ID" value="MTD60630.1"/>
    <property type="molecule type" value="Genomic_DNA"/>
</dbReference>
<feature type="coiled-coil region" evidence="1">
    <location>
        <begin position="423"/>
        <end position="462"/>
    </location>
</feature>
<keyword evidence="1" id="KW-0175">Coiled coil</keyword>
<dbReference type="Pfam" id="PF07508">
    <property type="entry name" value="Recombinase"/>
    <property type="match status" value="1"/>
</dbReference>
<comment type="caution">
    <text evidence="4">The sequence shown here is derived from an EMBL/GenBank/DDBJ whole genome shotgun (WGS) entry which is preliminary data.</text>
</comment>
<dbReference type="GO" id="GO:0000150">
    <property type="term" value="F:DNA strand exchange activity"/>
    <property type="evidence" value="ECO:0007669"/>
    <property type="project" value="InterPro"/>
</dbReference>
<dbReference type="InterPro" id="IPR036162">
    <property type="entry name" value="Resolvase-like_N_sf"/>
</dbReference>
<dbReference type="SMART" id="SM00857">
    <property type="entry name" value="Resolvase"/>
    <property type="match status" value="1"/>
</dbReference>
<evidence type="ECO:0000313" key="5">
    <source>
        <dbReference type="Proteomes" id="UP000437824"/>
    </source>
</evidence>
<dbReference type="PANTHER" id="PTHR30461:SF23">
    <property type="entry name" value="DNA RECOMBINASE-RELATED"/>
    <property type="match status" value="1"/>
</dbReference>
<evidence type="ECO:0000313" key="4">
    <source>
        <dbReference type="EMBL" id="MTD60630.1"/>
    </source>
</evidence>
<organism evidence="4 5">
    <name type="scientific">Blautia luti DSM 14534 = JCM 17040</name>
    <dbReference type="NCBI Taxonomy" id="649762"/>
    <lineage>
        <taxon>Bacteria</taxon>
        <taxon>Bacillati</taxon>
        <taxon>Bacillota</taxon>
        <taxon>Clostridia</taxon>
        <taxon>Lachnospirales</taxon>
        <taxon>Lachnospiraceae</taxon>
        <taxon>Blautia</taxon>
    </lineage>
</organism>
<dbReference type="SUPFAM" id="SSF53041">
    <property type="entry name" value="Resolvase-like"/>
    <property type="match status" value="1"/>
</dbReference>
<feature type="domain" description="Recombinase" evidence="3">
    <location>
        <begin position="184"/>
        <end position="309"/>
    </location>
</feature>
<dbReference type="PROSITE" id="PS51736">
    <property type="entry name" value="RECOMBINASES_3"/>
    <property type="match status" value="1"/>
</dbReference>
<evidence type="ECO:0000259" key="3">
    <source>
        <dbReference type="PROSITE" id="PS51737"/>
    </source>
</evidence>
<proteinExistence type="predicted"/>
<dbReference type="Proteomes" id="UP000437824">
    <property type="component" value="Unassembled WGS sequence"/>
</dbReference>
<gene>
    <name evidence="4" type="ORF">GKZ57_04980</name>
</gene>
<dbReference type="InterPro" id="IPR006119">
    <property type="entry name" value="Resolv_N"/>
</dbReference>
<protein>
    <recommendedName>
        <fullName evidence="6">Resolvase, N-terminal domain protein</fullName>
    </recommendedName>
</protein>
<name>A0A844GIV5_9FIRM</name>
<evidence type="ECO:0008006" key="6">
    <source>
        <dbReference type="Google" id="ProtNLM"/>
    </source>
</evidence>
<dbReference type="InterPro" id="IPR050639">
    <property type="entry name" value="SSR_resolvase"/>
</dbReference>
<dbReference type="CDD" id="cd00338">
    <property type="entry name" value="Ser_Recombinase"/>
    <property type="match status" value="1"/>
</dbReference>
<dbReference type="GO" id="GO:0003677">
    <property type="term" value="F:DNA binding"/>
    <property type="evidence" value="ECO:0007669"/>
    <property type="project" value="InterPro"/>
</dbReference>
<dbReference type="AlphaFoldDB" id="A0A844GIV5"/>
<dbReference type="InterPro" id="IPR038109">
    <property type="entry name" value="DNA_bind_recomb_sf"/>
</dbReference>
<dbReference type="PANTHER" id="PTHR30461">
    <property type="entry name" value="DNA-INVERTASE FROM LAMBDOID PROPHAGE"/>
    <property type="match status" value="1"/>
</dbReference>
<reference evidence="4 5" key="1">
    <citation type="submission" date="2019-11" db="EMBL/GenBank/DDBJ databases">
        <title>Draft genome sequence of Blautia luti DSM 14534T, isolated from human stool.</title>
        <authorList>
            <person name="Ortiz R."/>
            <person name="Melis-Arcos F."/>
            <person name="Covarrubias P."/>
            <person name="Cardenas J.P."/>
            <person name="Perez-Donoso J."/>
            <person name="Almonacid D."/>
        </authorList>
    </citation>
    <scope>NUCLEOTIDE SEQUENCE [LARGE SCALE GENOMIC DNA]</scope>
    <source>
        <strain evidence="4 5">DSM 14534</strain>
    </source>
</reference>
<accession>A0A844GIV5</accession>
<dbReference type="Gene3D" id="3.40.50.1390">
    <property type="entry name" value="Resolvase, N-terminal catalytic domain"/>
    <property type="match status" value="1"/>
</dbReference>